<dbReference type="RefSeq" id="WP_379583025.1">
    <property type="nucleotide sequence ID" value="NZ_JBHSQW010000009.1"/>
</dbReference>
<keyword evidence="1" id="KW-0812">Transmembrane</keyword>
<evidence type="ECO:0000313" key="2">
    <source>
        <dbReference type="EMBL" id="MFC5993452.1"/>
    </source>
</evidence>
<evidence type="ECO:0000313" key="3">
    <source>
        <dbReference type="Proteomes" id="UP001596302"/>
    </source>
</evidence>
<keyword evidence="1" id="KW-0472">Membrane</keyword>
<feature type="transmembrane region" description="Helical" evidence="1">
    <location>
        <begin position="116"/>
        <end position="141"/>
    </location>
</feature>
<protein>
    <recommendedName>
        <fullName evidence="4">Rod shape-determining protein MreD</fullName>
    </recommendedName>
</protein>
<accession>A0ABW1IYI3</accession>
<proteinExistence type="predicted"/>
<dbReference type="Proteomes" id="UP001596302">
    <property type="component" value="Unassembled WGS sequence"/>
</dbReference>
<feature type="transmembrane region" description="Helical" evidence="1">
    <location>
        <begin position="147"/>
        <end position="168"/>
    </location>
</feature>
<keyword evidence="3" id="KW-1185">Reference proteome</keyword>
<comment type="caution">
    <text evidence="2">The sequence shown here is derived from an EMBL/GenBank/DDBJ whole genome shotgun (WGS) entry which is preliminary data.</text>
</comment>
<gene>
    <name evidence="2" type="ORF">ACFQE5_04385</name>
</gene>
<evidence type="ECO:0008006" key="4">
    <source>
        <dbReference type="Google" id="ProtNLM"/>
    </source>
</evidence>
<organism evidence="2 3">
    <name type="scientific">Pseudonocardia hispaniensis</name>
    <dbReference type="NCBI Taxonomy" id="904933"/>
    <lineage>
        <taxon>Bacteria</taxon>
        <taxon>Bacillati</taxon>
        <taxon>Actinomycetota</taxon>
        <taxon>Actinomycetes</taxon>
        <taxon>Pseudonocardiales</taxon>
        <taxon>Pseudonocardiaceae</taxon>
        <taxon>Pseudonocardia</taxon>
    </lineage>
</organism>
<sequence>MDLMPRALSLRLRAWDLAREFALPLAALLAIVATADLRIPIGLPGHRGLLWLTLLVAVALTARRTGTLSAVGVGSSALALALGTAAAPGALRYVAAAILLEAVAAAPLARRRPWVVALAAAPIHLVALVVPMGAGFGLATMGSLPRLLGHLGFGLVAGMLGWAFAAGAERVTRR</sequence>
<feature type="transmembrane region" description="Helical" evidence="1">
    <location>
        <begin position="69"/>
        <end position="87"/>
    </location>
</feature>
<evidence type="ECO:0000256" key="1">
    <source>
        <dbReference type="SAM" id="Phobius"/>
    </source>
</evidence>
<dbReference type="EMBL" id="JBHSQW010000009">
    <property type="protein sequence ID" value="MFC5993452.1"/>
    <property type="molecule type" value="Genomic_DNA"/>
</dbReference>
<reference evidence="3" key="1">
    <citation type="journal article" date="2019" name="Int. J. Syst. Evol. Microbiol.">
        <title>The Global Catalogue of Microorganisms (GCM) 10K type strain sequencing project: providing services to taxonomists for standard genome sequencing and annotation.</title>
        <authorList>
            <consortium name="The Broad Institute Genomics Platform"/>
            <consortium name="The Broad Institute Genome Sequencing Center for Infectious Disease"/>
            <person name="Wu L."/>
            <person name="Ma J."/>
        </authorList>
    </citation>
    <scope>NUCLEOTIDE SEQUENCE [LARGE SCALE GENOMIC DNA]</scope>
    <source>
        <strain evidence="3">CCM 8391</strain>
    </source>
</reference>
<name>A0ABW1IYI3_9PSEU</name>
<keyword evidence="1" id="KW-1133">Transmembrane helix</keyword>